<protein>
    <recommendedName>
        <fullName evidence="1">G patch domain-containing protein 4</fullName>
    </recommendedName>
</protein>
<evidence type="ECO:0000259" key="3">
    <source>
        <dbReference type="PROSITE" id="PS50174"/>
    </source>
</evidence>
<dbReference type="InterPro" id="IPR050656">
    <property type="entry name" value="PINX1"/>
</dbReference>
<evidence type="ECO:0000313" key="4">
    <source>
        <dbReference type="EMBL" id="CRK96361.1"/>
    </source>
</evidence>
<evidence type="ECO:0000256" key="1">
    <source>
        <dbReference type="ARBA" id="ARBA00040365"/>
    </source>
</evidence>
<dbReference type="AlphaFoldDB" id="A0A1J1ID31"/>
<reference evidence="4 5" key="1">
    <citation type="submission" date="2015-04" db="EMBL/GenBank/DDBJ databases">
        <authorList>
            <person name="Syromyatnikov M.Y."/>
            <person name="Popov V.N."/>
        </authorList>
    </citation>
    <scope>NUCLEOTIDE SEQUENCE [LARGE SCALE GENOMIC DNA]</scope>
</reference>
<feature type="domain" description="G-patch" evidence="3">
    <location>
        <begin position="1"/>
        <end position="46"/>
    </location>
</feature>
<dbReference type="Proteomes" id="UP000183832">
    <property type="component" value="Unassembled WGS sequence"/>
</dbReference>
<dbReference type="GO" id="GO:0005730">
    <property type="term" value="C:nucleolus"/>
    <property type="evidence" value="ECO:0007669"/>
    <property type="project" value="TreeGrafter"/>
</dbReference>
<dbReference type="Pfam" id="PF01585">
    <property type="entry name" value="G-patch"/>
    <property type="match status" value="1"/>
</dbReference>
<evidence type="ECO:0000313" key="5">
    <source>
        <dbReference type="Proteomes" id="UP000183832"/>
    </source>
</evidence>
<feature type="region of interest" description="Disordered" evidence="2">
    <location>
        <begin position="266"/>
        <end position="337"/>
    </location>
</feature>
<dbReference type="PANTHER" id="PTHR23149">
    <property type="entry name" value="G PATCH DOMAIN CONTAINING PROTEIN"/>
    <property type="match status" value="1"/>
</dbReference>
<dbReference type="PROSITE" id="PS50174">
    <property type="entry name" value="G_PATCH"/>
    <property type="match status" value="1"/>
</dbReference>
<sequence>MSFGQKILEKYGFRKGNGLGKHENGIIEPIKATFKFDNSGLGDEGPVREDHWWERVFNEASNNVNVEKSQSGKIAVKLHDKDGVEITNKSFSLKKLKDSNTKLQYGSFLKSATLLANVGKEEEIEGHFSTNDIEIKPVQVLTDEELFKACGGRTAHKGARHGLKLSGKLQRIADQEKALLEKMKEKHLKHEVFREPLAKKQKQNPLAKLNSSKEETSDDSSLPIDTESDYVLKSKKRKKRDKKEELQLVTQINSIGLNEEEKQFFIAESEHPTEREEDESRDGTPMRKKKKAKRVYNKLSSIQEGDQSSEEIVLKKKKRKGKRKLDEDDEMNCSKIPSNEVLNSKRVKLNDSYEASSSDGVDIADKINHEQELKHSKKTKNKSKKSKKRHKKNLKTTILSLAENL</sequence>
<dbReference type="GO" id="GO:0003676">
    <property type="term" value="F:nucleic acid binding"/>
    <property type="evidence" value="ECO:0007669"/>
    <property type="project" value="InterPro"/>
</dbReference>
<organism evidence="4 5">
    <name type="scientific">Clunio marinus</name>
    <dbReference type="NCBI Taxonomy" id="568069"/>
    <lineage>
        <taxon>Eukaryota</taxon>
        <taxon>Metazoa</taxon>
        <taxon>Ecdysozoa</taxon>
        <taxon>Arthropoda</taxon>
        <taxon>Hexapoda</taxon>
        <taxon>Insecta</taxon>
        <taxon>Pterygota</taxon>
        <taxon>Neoptera</taxon>
        <taxon>Endopterygota</taxon>
        <taxon>Diptera</taxon>
        <taxon>Nematocera</taxon>
        <taxon>Chironomoidea</taxon>
        <taxon>Chironomidae</taxon>
        <taxon>Clunio</taxon>
    </lineage>
</organism>
<dbReference type="OrthoDB" id="10019757at2759"/>
<feature type="region of interest" description="Disordered" evidence="2">
    <location>
        <begin position="190"/>
        <end position="225"/>
    </location>
</feature>
<dbReference type="SMART" id="SM00443">
    <property type="entry name" value="G_patch"/>
    <property type="match status" value="1"/>
</dbReference>
<gene>
    <name evidence="4" type="ORF">CLUMA_CG009778</name>
</gene>
<dbReference type="InterPro" id="IPR000467">
    <property type="entry name" value="G_patch_dom"/>
</dbReference>
<proteinExistence type="predicted"/>
<name>A0A1J1ID31_9DIPT</name>
<feature type="region of interest" description="Disordered" evidence="2">
    <location>
        <begin position="368"/>
        <end position="405"/>
    </location>
</feature>
<accession>A0A1J1ID31</accession>
<dbReference type="EMBL" id="CVRI01000043">
    <property type="protein sequence ID" value="CRK96361.1"/>
    <property type="molecule type" value="Genomic_DNA"/>
</dbReference>
<feature type="compositionally biased region" description="Basic residues" evidence="2">
    <location>
        <begin position="375"/>
        <end position="394"/>
    </location>
</feature>
<dbReference type="PANTHER" id="PTHR23149:SF9">
    <property type="entry name" value="G PATCH DOMAIN-CONTAINING PROTEIN 4"/>
    <property type="match status" value="1"/>
</dbReference>
<evidence type="ECO:0000256" key="2">
    <source>
        <dbReference type="SAM" id="MobiDB-lite"/>
    </source>
</evidence>
<keyword evidence="5" id="KW-1185">Reference proteome</keyword>
<feature type="compositionally biased region" description="Basic residues" evidence="2">
    <location>
        <begin position="286"/>
        <end position="296"/>
    </location>
</feature>
<dbReference type="STRING" id="568069.A0A1J1ID31"/>